<feature type="coiled-coil region" evidence="1">
    <location>
        <begin position="12"/>
        <end position="60"/>
    </location>
</feature>
<protein>
    <submittedName>
        <fullName evidence="3">Uncharacterized protein</fullName>
    </submittedName>
</protein>
<evidence type="ECO:0000256" key="2">
    <source>
        <dbReference type="SAM" id="MobiDB-lite"/>
    </source>
</evidence>
<evidence type="ECO:0000313" key="3">
    <source>
        <dbReference type="EMBL" id="MFC4765858.1"/>
    </source>
</evidence>
<dbReference type="Proteomes" id="UP001596002">
    <property type="component" value="Unassembled WGS sequence"/>
</dbReference>
<evidence type="ECO:0000313" key="4">
    <source>
        <dbReference type="Proteomes" id="UP001596002"/>
    </source>
</evidence>
<comment type="caution">
    <text evidence="3">The sequence shown here is derived from an EMBL/GenBank/DDBJ whole genome shotgun (WGS) entry which is preliminary data.</text>
</comment>
<dbReference type="EMBL" id="JBHSHC010000002">
    <property type="protein sequence ID" value="MFC4765858.1"/>
    <property type="molecule type" value="Genomic_DNA"/>
</dbReference>
<organism evidence="3 4">
    <name type="scientific">Effusibacillus consociatus</name>
    <dbReference type="NCBI Taxonomy" id="1117041"/>
    <lineage>
        <taxon>Bacteria</taxon>
        <taxon>Bacillati</taxon>
        <taxon>Bacillota</taxon>
        <taxon>Bacilli</taxon>
        <taxon>Bacillales</taxon>
        <taxon>Alicyclobacillaceae</taxon>
        <taxon>Effusibacillus</taxon>
    </lineage>
</organism>
<proteinExistence type="predicted"/>
<feature type="compositionally biased region" description="Polar residues" evidence="2">
    <location>
        <begin position="104"/>
        <end position="114"/>
    </location>
</feature>
<dbReference type="RefSeq" id="WP_380023416.1">
    <property type="nucleotide sequence ID" value="NZ_JBHSHC010000002.1"/>
</dbReference>
<accession>A0ABV9PW73</accession>
<evidence type="ECO:0000256" key="1">
    <source>
        <dbReference type="SAM" id="Coils"/>
    </source>
</evidence>
<keyword evidence="1" id="KW-0175">Coiled coil</keyword>
<reference evidence="4" key="1">
    <citation type="journal article" date="2019" name="Int. J. Syst. Evol. Microbiol.">
        <title>The Global Catalogue of Microorganisms (GCM) 10K type strain sequencing project: providing services to taxonomists for standard genome sequencing and annotation.</title>
        <authorList>
            <consortium name="The Broad Institute Genomics Platform"/>
            <consortium name="The Broad Institute Genome Sequencing Center for Infectious Disease"/>
            <person name="Wu L."/>
            <person name="Ma J."/>
        </authorList>
    </citation>
    <scope>NUCLEOTIDE SEQUENCE [LARGE SCALE GENOMIC DNA]</scope>
    <source>
        <strain evidence="4">WYCCWR 12678</strain>
    </source>
</reference>
<sequence length="114" mass="12712">MPYRIQQAALQADQSLQQIIQIAQQLQQQEQQNVILAQQFQQAEQNAANQLRYIQNLAQQHLATHTHGQIGFGPQTMVQTGFVGGGQFGVGPQSMFQPGFAGTDPQQVRQNYPH</sequence>
<keyword evidence="4" id="KW-1185">Reference proteome</keyword>
<name>A0ABV9PW73_9BACL</name>
<feature type="region of interest" description="Disordered" evidence="2">
    <location>
        <begin position="94"/>
        <end position="114"/>
    </location>
</feature>
<gene>
    <name evidence="3" type="ORF">ACFO8Q_00350</name>
</gene>